<organism evidence="1 2">
    <name type="scientific">Biostraticola tofi</name>
    <dbReference type="NCBI Taxonomy" id="466109"/>
    <lineage>
        <taxon>Bacteria</taxon>
        <taxon>Pseudomonadati</taxon>
        <taxon>Pseudomonadota</taxon>
        <taxon>Gammaproteobacteria</taxon>
        <taxon>Enterobacterales</taxon>
        <taxon>Bruguierivoracaceae</taxon>
        <taxon>Biostraticola</taxon>
    </lineage>
</organism>
<keyword evidence="2" id="KW-1185">Reference proteome</keyword>
<accession>A0A4R3YI71</accession>
<comment type="caution">
    <text evidence="1">The sequence shown here is derived from an EMBL/GenBank/DDBJ whole genome shotgun (WGS) entry which is preliminary data.</text>
</comment>
<dbReference type="RefSeq" id="WP_131867754.1">
    <property type="nucleotide sequence ID" value="NZ_SMCR01000015.1"/>
</dbReference>
<proteinExistence type="predicted"/>
<dbReference type="AlphaFoldDB" id="A0A4R3YI71"/>
<evidence type="ECO:0000313" key="2">
    <source>
        <dbReference type="Proteomes" id="UP000295719"/>
    </source>
</evidence>
<name>A0A4R3YI71_9GAMM</name>
<sequence>MESHNFEKLKEHIISLSESSYFEIAKTEWKLHSVEVSEEMDSCPCGQSIKEHCYIENKRNGKTTYVGNVCINRFMNIDTGTLFDGLKRIKDNRKANANEALISYAQTKGFLHESEYKFLVETMNKRKLTDKQLAWKEKINNRILNEIVVKRRTTR</sequence>
<reference evidence="1 2" key="1">
    <citation type="submission" date="2019-03" db="EMBL/GenBank/DDBJ databases">
        <title>Genomic Encyclopedia of Type Strains, Phase IV (KMG-IV): sequencing the most valuable type-strain genomes for metagenomic binning, comparative biology and taxonomic classification.</title>
        <authorList>
            <person name="Goeker M."/>
        </authorList>
    </citation>
    <scope>NUCLEOTIDE SEQUENCE [LARGE SCALE GENOMIC DNA]</scope>
    <source>
        <strain evidence="1 2">DSM 19580</strain>
    </source>
</reference>
<evidence type="ECO:0000313" key="1">
    <source>
        <dbReference type="EMBL" id="TCV91732.1"/>
    </source>
</evidence>
<protein>
    <submittedName>
        <fullName evidence="1">Uncharacterized protein</fullName>
    </submittedName>
</protein>
<dbReference type="OrthoDB" id="2318182at2"/>
<dbReference type="Proteomes" id="UP000295719">
    <property type="component" value="Unassembled WGS sequence"/>
</dbReference>
<gene>
    <name evidence="1" type="ORF">EDC52_11554</name>
</gene>
<dbReference type="EMBL" id="SMCR01000015">
    <property type="protein sequence ID" value="TCV91732.1"/>
    <property type="molecule type" value="Genomic_DNA"/>
</dbReference>